<evidence type="ECO:0000313" key="1">
    <source>
        <dbReference type="EMBL" id="CAJ2649657.1"/>
    </source>
</evidence>
<proteinExistence type="predicted"/>
<evidence type="ECO:0000313" key="2">
    <source>
        <dbReference type="Proteomes" id="UP001177021"/>
    </source>
</evidence>
<protein>
    <submittedName>
        <fullName evidence="1">Uncharacterized protein</fullName>
    </submittedName>
</protein>
<reference evidence="1" key="1">
    <citation type="submission" date="2023-10" db="EMBL/GenBank/DDBJ databases">
        <authorList>
            <person name="Rodriguez Cubillos JULIANA M."/>
            <person name="De Vega J."/>
        </authorList>
    </citation>
    <scope>NUCLEOTIDE SEQUENCE</scope>
</reference>
<dbReference type="EMBL" id="CASHSV030000109">
    <property type="protein sequence ID" value="CAJ2649657.1"/>
    <property type="molecule type" value="Genomic_DNA"/>
</dbReference>
<dbReference type="Proteomes" id="UP001177021">
    <property type="component" value="Unassembled WGS sequence"/>
</dbReference>
<sequence length="65" mass="7552">MSNSSNPLNTKRRTHSISKHRLFLHVPNQIPTDLENVQNKKPKKNEEIHGRKATKKPKMKGRVNL</sequence>
<accession>A0ACB0JX27</accession>
<organism evidence="1 2">
    <name type="scientific">Trifolium pratense</name>
    <name type="common">Red clover</name>
    <dbReference type="NCBI Taxonomy" id="57577"/>
    <lineage>
        <taxon>Eukaryota</taxon>
        <taxon>Viridiplantae</taxon>
        <taxon>Streptophyta</taxon>
        <taxon>Embryophyta</taxon>
        <taxon>Tracheophyta</taxon>
        <taxon>Spermatophyta</taxon>
        <taxon>Magnoliopsida</taxon>
        <taxon>eudicotyledons</taxon>
        <taxon>Gunneridae</taxon>
        <taxon>Pentapetalae</taxon>
        <taxon>rosids</taxon>
        <taxon>fabids</taxon>
        <taxon>Fabales</taxon>
        <taxon>Fabaceae</taxon>
        <taxon>Papilionoideae</taxon>
        <taxon>50 kb inversion clade</taxon>
        <taxon>NPAAA clade</taxon>
        <taxon>Hologalegina</taxon>
        <taxon>IRL clade</taxon>
        <taxon>Trifolieae</taxon>
        <taxon>Trifolium</taxon>
    </lineage>
</organism>
<gene>
    <name evidence="1" type="ORF">MILVUS5_LOCUS17704</name>
</gene>
<comment type="caution">
    <text evidence="1">The sequence shown here is derived from an EMBL/GenBank/DDBJ whole genome shotgun (WGS) entry which is preliminary data.</text>
</comment>
<name>A0ACB0JX27_TRIPR</name>
<keyword evidence="2" id="KW-1185">Reference proteome</keyword>